<reference evidence="1" key="1">
    <citation type="journal article" date="2023" name="Insect Mol. Biol.">
        <title>Genome sequencing provides insights into the evolution of gene families encoding plant cell wall-degrading enzymes in longhorned beetles.</title>
        <authorList>
            <person name="Shin N.R."/>
            <person name="Okamura Y."/>
            <person name="Kirsch R."/>
            <person name="Pauchet Y."/>
        </authorList>
    </citation>
    <scope>NUCLEOTIDE SEQUENCE</scope>
    <source>
        <strain evidence="1">RBIC_L_NR</strain>
    </source>
</reference>
<dbReference type="Proteomes" id="UP001162156">
    <property type="component" value="Unassembled WGS sequence"/>
</dbReference>
<protein>
    <submittedName>
        <fullName evidence="1">Uncharacterized protein</fullName>
    </submittedName>
</protein>
<comment type="caution">
    <text evidence="1">The sequence shown here is derived from an EMBL/GenBank/DDBJ whole genome shotgun (WGS) entry which is preliminary data.</text>
</comment>
<dbReference type="AlphaFoldDB" id="A0AAV8YFN7"/>
<feature type="non-terminal residue" evidence="1">
    <location>
        <position position="206"/>
    </location>
</feature>
<evidence type="ECO:0000313" key="1">
    <source>
        <dbReference type="EMBL" id="KAJ8950125.1"/>
    </source>
</evidence>
<sequence length="206" mass="23151">MAQQPPNFNTILKDIFPGISDQEVNGVIALVEEGNPNDSFEGKIENMVNLISGDGAWGPLPDGFVESGGIRLVNQMPAQSINDELLNTLYGNLVTIFPDASPDFLWQFCKERQDVFDLNEAVEELSLIKPVWGVFRPSLHLFKIRYDFIKLNLKETNCLVLDGYDKIELDPLTIWEQLKDALPGADPLYLKKEATRLALLSPQDMD</sequence>
<accession>A0AAV8YFN7</accession>
<evidence type="ECO:0000313" key="2">
    <source>
        <dbReference type="Proteomes" id="UP001162156"/>
    </source>
</evidence>
<organism evidence="1 2">
    <name type="scientific">Rhamnusium bicolor</name>
    <dbReference type="NCBI Taxonomy" id="1586634"/>
    <lineage>
        <taxon>Eukaryota</taxon>
        <taxon>Metazoa</taxon>
        <taxon>Ecdysozoa</taxon>
        <taxon>Arthropoda</taxon>
        <taxon>Hexapoda</taxon>
        <taxon>Insecta</taxon>
        <taxon>Pterygota</taxon>
        <taxon>Neoptera</taxon>
        <taxon>Endopterygota</taxon>
        <taxon>Coleoptera</taxon>
        <taxon>Polyphaga</taxon>
        <taxon>Cucujiformia</taxon>
        <taxon>Chrysomeloidea</taxon>
        <taxon>Cerambycidae</taxon>
        <taxon>Lepturinae</taxon>
        <taxon>Rhagiini</taxon>
        <taxon>Rhamnusium</taxon>
    </lineage>
</organism>
<keyword evidence="2" id="KW-1185">Reference proteome</keyword>
<dbReference type="EMBL" id="JANEYF010002186">
    <property type="protein sequence ID" value="KAJ8950125.1"/>
    <property type="molecule type" value="Genomic_DNA"/>
</dbReference>
<gene>
    <name evidence="1" type="ORF">NQ314_007978</name>
</gene>
<proteinExistence type="predicted"/>
<name>A0AAV8YFN7_9CUCU</name>